<gene>
    <name evidence="2" type="ORF">IAC95_02475</name>
</gene>
<comment type="caution">
    <text evidence="2">The sequence shown here is derived from an EMBL/GenBank/DDBJ whole genome shotgun (WGS) entry which is preliminary data.</text>
</comment>
<dbReference type="EMBL" id="DVHL01000019">
    <property type="protein sequence ID" value="HIR65739.1"/>
    <property type="molecule type" value="Genomic_DNA"/>
</dbReference>
<feature type="domain" description="Polymerase beta nucleotidyltransferase" evidence="1">
    <location>
        <begin position="11"/>
        <end position="89"/>
    </location>
</feature>
<proteinExistence type="predicted"/>
<organism evidence="2 3">
    <name type="scientific">Candidatus Fimimonas gallinarum</name>
    <dbReference type="NCBI Taxonomy" id="2840821"/>
    <lineage>
        <taxon>Bacteria</taxon>
        <taxon>Pseudomonadati</taxon>
        <taxon>Myxococcota</taxon>
        <taxon>Myxococcia</taxon>
        <taxon>Myxococcales</taxon>
        <taxon>Cystobacterineae</taxon>
        <taxon>Myxococcaceae</taxon>
        <taxon>Myxococcaceae incertae sedis</taxon>
        <taxon>Candidatus Fimimonas</taxon>
    </lineage>
</organism>
<sequence length="108" mass="12818">MRLKHEYVFLKLVEEFKNLLDVEAIALGGSRVSSHFDQRSDYDLYVYVKNVPPRDVREKILNKYCCYKELSNCYWELEDNCTFKDGIDIDIIYRNIDEFAKSITMVSS</sequence>
<dbReference type="Pfam" id="PF18765">
    <property type="entry name" value="Polbeta"/>
    <property type="match status" value="1"/>
</dbReference>
<protein>
    <submittedName>
        <fullName evidence="2">Nucleotidyltransferase domain-containing protein</fullName>
    </submittedName>
</protein>
<dbReference type="InterPro" id="IPR043519">
    <property type="entry name" value="NT_sf"/>
</dbReference>
<reference evidence="2" key="2">
    <citation type="journal article" date="2021" name="PeerJ">
        <title>Extensive microbial diversity within the chicken gut microbiome revealed by metagenomics and culture.</title>
        <authorList>
            <person name="Gilroy R."/>
            <person name="Ravi A."/>
            <person name="Getino M."/>
            <person name="Pursley I."/>
            <person name="Horton D.L."/>
            <person name="Alikhan N.F."/>
            <person name="Baker D."/>
            <person name="Gharbi K."/>
            <person name="Hall N."/>
            <person name="Watson M."/>
            <person name="Adriaenssens E.M."/>
            <person name="Foster-Nyarko E."/>
            <person name="Jarju S."/>
            <person name="Secka A."/>
            <person name="Antonio M."/>
            <person name="Oren A."/>
            <person name="Chaudhuri R.R."/>
            <person name="La Ragione R."/>
            <person name="Hildebrand F."/>
            <person name="Pallen M.J."/>
        </authorList>
    </citation>
    <scope>NUCLEOTIDE SEQUENCE</scope>
    <source>
        <strain evidence="2">CHK121-14286</strain>
    </source>
</reference>
<evidence type="ECO:0000259" key="1">
    <source>
        <dbReference type="Pfam" id="PF18765"/>
    </source>
</evidence>
<evidence type="ECO:0000313" key="2">
    <source>
        <dbReference type="EMBL" id="HIR65739.1"/>
    </source>
</evidence>
<dbReference type="Proteomes" id="UP000824200">
    <property type="component" value="Unassembled WGS sequence"/>
</dbReference>
<accession>A0A9D1E3R1</accession>
<name>A0A9D1E3R1_9BACT</name>
<dbReference type="Gene3D" id="3.30.460.10">
    <property type="entry name" value="Beta Polymerase, domain 2"/>
    <property type="match status" value="1"/>
</dbReference>
<dbReference type="InterPro" id="IPR041633">
    <property type="entry name" value="Polbeta"/>
</dbReference>
<dbReference type="SUPFAM" id="SSF81301">
    <property type="entry name" value="Nucleotidyltransferase"/>
    <property type="match status" value="1"/>
</dbReference>
<evidence type="ECO:0000313" key="3">
    <source>
        <dbReference type="Proteomes" id="UP000824200"/>
    </source>
</evidence>
<reference evidence="2" key="1">
    <citation type="submission" date="2020-10" db="EMBL/GenBank/DDBJ databases">
        <authorList>
            <person name="Gilroy R."/>
        </authorList>
    </citation>
    <scope>NUCLEOTIDE SEQUENCE</scope>
    <source>
        <strain evidence="2">CHK121-14286</strain>
    </source>
</reference>
<dbReference type="AlphaFoldDB" id="A0A9D1E3R1"/>